<accession>A0A520LNY0</accession>
<protein>
    <recommendedName>
        <fullName evidence="4">PpiC domain-containing protein</fullName>
    </recommendedName>
</protein>
<dbReference type="AlphaFoldDB" id="A0A520LNY0"/>
<gene>
    <name evidence="2" type="ORF">EVB02_00570</name>
</gene>
<dbReference type="EMBL" id="SHBO01000004">
    <property type="protein sequence ID" value="RZO08432.1"/>
    <property type="molecule type" value="Genomic_DNA"/>
</dbReference>
<organism evidence="2 3">
    <name type="scientific">SAR92 clade bacterium</name>
    <dbReference type="NCBI Taxonomy" id="2315479"/>
    <lineage>
        <taxon>Bacteria</taxon>
        <taxon>Pseudomonadati</taxon>
        <taxon>Pseudomonadota</taxon>
        <taxon>Gammaproteobacteria</taxon>
        <taxon>Cellvibrionales</taxon>
        <taxon>Porticoccaceae</taxon>
        <taxon>SAR92 clade</taxon>
    </lineage>
</organism>
<evidence type="ECO:0000313" key="2">
    <source>
        <dbReference type="EMBL" id="RZO08432.1"/>
    </source>
</evidence>
<evidence type="ECO:0000313" key="3">
    <source>
        <dbReference type="Proteomes" id="UP000318148"/>
    </source>
</evidence>
<dbReference type="Proteomes" id="UP000318148">
    <property type="component" value="Unassembled WGS sequence"/>
</dbReference>
<sequence length="236" mass="27124">MEKLKRKYFFLTLFSVSVISISFIFLQDTREQADEYDYKLTPEMDEVNKQTILDLSEKLNLNLNEPINEEILEEHSKLTGILSAVSNKKTPSRKELALFYQNNSHKYEGDIIFEFLYLIFPSNSSKTNSYLQAERKLKIINSEEEISPHHFSGNLDPYLQSNSSLVRKFGYGFASKLKALLDEGKLQKMPGWIGPIMGRDGAYLLNISSITASPAPDLDTIIEEVINDWRLDQIKN</sequence>
<evidence type="ECO:0000256" key="1">
    <source>
        <dbReference type="SAM" id="Phobius"/>
    </source>
</evidence>
<name>A0A520LNY0_9GAMM</name>
<keyword evidence="1" id="KW-0812">Transmembrane</keyword>
<keyword evidence="1" id="KW-1133">Transmembrane helix</keyword>
<evidence type="ECO:0008006" key="4">
    <source>
        <dbReference type="Google" id="ProtNLM"/>
    </source>
</evidence>
<reference evidence="2 3" key="1">
    <citation type="submission" date="2019-02" db="EMBL/GenBank/DDBJ databases">
        <title>Prokaryotic population dynamics and viral predation in marine succession experiment using metagenomics: the confinement effect.</title>
        <authorList>
            <person name="Haro-Moreno J.M."/>
            <person name="Rodriguez-Valera F."/>
            <person name="Lopez-Perez M."/>
        </authorList>
    </citation>
    <scope>NUCLEOTIDE SEQUENCE [LARGE SCALE GENOMIC DNA]</scope>
    <source>
        <strain evidence="2">MED-G169</strain>
    </source>
</reference>
<proteinExistence type="predicted"/>
<feature type="transmembrane region" description="Helical" evidence="1">
    <location>
        <begin position="7"/>
        <end position="26"/>
    </location>
</feature>
<keyword evidence="1" id="KW-0472">Membrane</keyword>
<comment type="caution">
    <text evidence="2">The sequence shown here is derived from an EMBL/GenBank/DDBJ whole genome shotgun (WGS) entry which is preliminary data.</text>
</comment>